<feature type="domain" description="HYR" evidence="6">
    <location>
        <begin position="1118"/>
        <end position="1201"/>
    </location>
</feature>
<feature type="domain" description="HYR" evidence="6">
    <location>
        <begin position="34"/>
        <end position="118"/>
    </location>
</feature>
<protein>
    <submittedName>
        <fullName evidence="7">Hyalin</fullName>
    </submittedName>
</protein>
<dbReference type="GO" id="GO:0005509">
    <property type="term" value="F:calcium ion binding"/>
    <property type="evidence" value="ECO:0007669"/>
    <property type="project" value="InterPro"/>
</dbReference>
<evidence type="ECO:0000259" key="5">
    <source>
        <dbReference type="PROSITE" id="PS50026"/>
    </source>
</evidence>
<feature type="disulfide bond" evidence="4">
    <location>
        <begin position="1102"/>
        <end position="1111"/>
    </location>
</feature>
<feature type="domain" description="EGF-like" evidence="5">
    <location>
        <begin position="854"/>
        <end position="890"/>
    </location>
</feature>
<dbReference type="SMART" id="SM00179">
    <property type="entry name" value="EGF_CA"/>
    <property type="match status" value="6"/>
</dbReference>
<feature type="disulfide bond" evidence="4">
    <location>
        <begin position="880"/>
        <end position="889"/>
    </location>
</feature>
<proteinExistence type="predicted"/>
<feature type="domain" description="EGF-like" evidence="5">
    <location>
        <begin position="999"/>
        <end position="1035"/>
    </location>
</feature>
<feature type="domain" description="EGF-like" evidence="5">
    <location>
        <begin position="809"/>
        <end position="848"/>
    </location>
</feature>
<feature type="domain" description="EGF-like" evidence="5">
    <location>
        <begin position="898"/>
        <end position="945"/>
    </location>
</feature>
<keyword evidence="3 4" id="KW-1015">Disulfide bond</keyword>
<feature type="domain" description="HYR" evidence="6">
    <location>
        <begin position="120"/>
        <end position="203"/>
    </location>
</feature>
<feature type="disulfide bond" evidence="4">
    <location>
        <begin position="1025"/>
        <end position="1034"/>
    </location>
</feature>
<dbReference type="EMBL" id="JAIZAY010000005">
    <property type="protein sequence ID" value="KAJ8042468.1"/>
    <property type="molecule type" value="Genomic_DNA"/>
</dbReference>
<dbReference type="InterPro" id="IPR001881">
    <property type="entry name" value="EGF-like_Ca-bd_dom"/>
</dbReference>
<evidence type="ECO:0000256" key="2">
    <source>
        <dbReference type="ARBA" id="ARBA00022737"/>
    </source>
</evidence>
<dbReference type="Proteomes" id="UP001152320">
    <property type="component" value="Chromosome 5"/>
</dbReference>
<dbReference type="PROSITE" id="PS01186">
    <property type="entry name" value="EGF_2"/>
    <property type="match status" value="7"/>
</dbReference>
<feature type="disulfide bond" evidence="4">
    <location>
        <begin position="1064"/>
        <end position="1073"/>
    </location>
</feature>
<dbReference type="PROSITE" id="PS50825">
    <property type="entry name" value="HYR"/>
    <property type="match status" value="7"/>
</dbReference>
<feature type="domain" description="HYR" evidence="6">
    <location>
        <begin position="204"/>
        <end position="284"/>
    </location>
</feature>
<dbReference type="PANTHER" id="PTHR24273">
    <property type="entry name" value="FI04643P-RELATED"/>
    <property type="match status" value="1"/>
</dbReference>
<sequence length="1202" mass="126495">MVFSTLNSVGIKMGVIRGHFMLLFISLAQWVSKVTLQDLSIAGCPITPVRLAVLRRTDMVLGTWTEAISTNSDVILADRSHIPGEAMFPVGYTDVIYTFRNTVTGEEGICNFTFVVFWARDDQPPQIQGCPQDITRITSSSFTTVSVSWSIPTAIDNAGPVRLQSKSHDPPFHFPIGTTAVMYTFEDTRGLQATCEFNVNIIVDTPPVVECGQDIVRETPIFTGGLRVNFAECTATDDSGTVILVSRSHTPGQFFAIGRTAVTYTFSDPTGNTELGTFNIIVKGVDPPLVVACGQDIVRETPFSTGGLRVNFTECTPTDDSGTAILVSRSHTPGQFFVIGTTVVTYTFTDPSGNTGTGSFTITVNGVDDEPPVVVCGPDIVRQTPVFSGGLQVNFAECTATDDSGTVILVSRSHTSGQFFVIGTTVVTYTFTDPTGNVGTGSFTITVNGDVVITCPDDGVGVPIAETGVAIGVWSDPGCTGGVSPLSTSCTPLLGSVIGIGDTQVVCTCMDSRGTSDECNFTLSVRDDVSPVVDCSGEGIIITAPVGASGTTVANLPRCRATDNSGQADFVSQNPPQGFFPIGVTEVTVVYRDPSGNIGVGFFTVTVQGTPGVAITCPDDGAGVPQVGTGDIIGVWSEPGCIGGVSPLSTSCTPPLGSVIGIGGTQVVCNCTDSRGTSDGCDFIISVANPCDNSRCLNGGVCTALTLTDSTCVCTRCFTGPSCQISAGPCRFNRCENGGTCQPLQGSCQASVCNCPPCYTGLTCQTRVGACRNHKCQNGAVCIPASLDCDQYTCQCPSFFVGDFCQIAISNPCDSSPCLNGGQCFRSPNSSSCFFCTCNVGFSGDLCEQVVNVLENPCNNFPCLNQGSCISFETTYKCICRPGFLGRNCQQTVGSALSFEGCSPNSPCQNGGTCFESYTSTSGLNPRLSQYICICNSGFTGERCAIPVNQAPQLNRCLGTNICQNGGTCRNSYCSFQDRIDFLCECPIGFIGEVCSIPYGNPCSTLPCGDGGVCQPFNQYFVCSCLPGYSGITCDQISTDACNPNPCQNGGNCQIINGRFLCICPSGFTGQTCTQATGACNSNPCQNGGNCRIIDGRFSCICPSGFTGQTCTQRFGGVDVIPPNILNCPGDTTISFSPGVNFVAVSWIAPTAEDESPPIEREQNHVSPAFLERGQTLNVIYEFTDRLGNTATCSFFFFSNEQ</sequence>
<comment type="caution">
    <text evidence="4">Lacks conserved residue(s) required for the propagation of feature annotation.</text>
</comment>
<feature type="domain" description="EGF-like" evidence="5">
    <location>
        <begin position="726"/>
        <end position="765"/>
    </location>
</feature>
<organism evidence="7 8">
    <name type="scientific">Holothuria leucospilota</name>
    <name type="common">Black long sea cucumber</name>
    <name type="synonym">Mertensiothuria leucospilota</name>
    <dbReference type="NCBI Taxonomy" id="206669"/>
    <lineage>
        <taxon>Eukaryota</taxon>
        <taxon>Metazoa</taxon>
        <taxon>Echinodermata</taxon>
        <taxon>Eleutherozoa</taxon>
        <taxon>Echinozoa</taxon>
        <taxon>Holothuroidea</taxon>
        <taxon>Aspidochirotacea</taxon>
        <taxon>Aspidochirotida</taxon>
        <taxon>Holothuriidae</taxon>
        <taxon>Holothuria</taxon>
    </lineage>
</organism>
<feature type="domain" description="EGF-like" evidence="5">
    <location>
        <begin position="1038"/>
        <end position="1074"/>
    </location>
</feature>
<keyword evidence="2" id="KW-0677">Repeat</keyword>
<feature type="domain" description="HYR" evidence="6">
    <location>
        <begin position="526"/>
        <end position="609"/>
    </location>
</feature>
<dbReference type="PROSITE" id="PS00022">
    <property type="entry name" value="EGF_1"/>
    <property type="match status" value="10"/>
</dbReference>
<dbReference type="CDD" id="cd00054">
    <property type="entry name" value="EGF_CA"/>
    <property type="match status" value="7"/>
</dbReference>
<feature type="disulfide bond" evidence="4">
    <location>
        <begin position="986"/>
        <end position="995"/>
    </location>
</feature>
<feature type="disulfide bond" evidence="4">
    <location>
        <begin position="755"/>
        <end position="764"/>
    </location>
</feature>
<feature type="domain" description="EGF-like" evidence="5">
    <location>
        <begin position="953"/>
        <end position="996"/>
    </location>
</feature>
<dbReference type="SUPFAM" id="SSF57196">
    <property type="entry name" value="EGF/Laminin"/>
    <property type="match status" value="9"/>
</dbReference>
<feature type="domain" description="HYR" evidence="6">
    <location>
        <begin position="285"/>
        <end position="366"/>
    </location>
</feature>
<dbReference type="Pfam" id="PF02494">
    <property type="entry name" value="HYR"/>
    <property type="match status" value="6"/>
</dbReference>
<feature type="domain" description="EGF-like" evidence="5">
    <location>
        <begin position="687"/>
        <end position="724"/>
    </location>
</feature>
<evidence type="ECO:0000256" key="3">
    <source>
        <dbReference type="ARBA" id="ARBA00023157"/>
    </source>
</evidence>
<feature type="disulfide bond" evidence="4">
    <location>
        <begin position="714"/>
        <end position="723"/>
    </location>
</feature>
<feature type="disulfide bond" evidence="4">
    <location>
        <begin position="796"/>
        <end position="805"/>
    </location>
</feature>
<dbReference type="FunFam" id="2.10.25.10:FF:000095">
    <property type="entry name" value="Notch, isoform B"/>
    <property type="match status" value="2"/>
</dbReference>
<feature type="domain" description="HYR" evidence="6">
    <location>
        <begin position="367"/>
        <end position="449"/>
    </location>
</feature>
<evidence type="ECO:0000313" key="7">
    <source>
        <dbReference type="EMBL" id="KAJ8042468.1"/>
    </source>
</evidence>
<feature type="disulfide bond" evidence="4">
    <location>
        <begin position="838"/>
        <end position="847"/>
    </location>
</feature>
<dbReference type="SMART" id="SM00181">
    <property type="entry name" value="EGF"/>
    <property type="match status" value="10"/>
</dbReference>
<dbReference type="Pfam" id="PF00008">
    <property type="entry name" value="EGF"/>
    <property type="match status" value="5"/>
</dbReference>
<dbReference type="PANTHER" id="PTHR24273:SF32">
    <property type="entry name" value="HYALIN"/>
    <property type="match status" value="1"/>
</dbReference>
<gene>
    <name evidence="7" type="ORF">HOLleu_13532</name>
</gene>
<evidence type="ECO:0000256" key="1">
    <source>
        <dbReference type="ARBA" id="ARBA00022536"/>
    </source>
</evidence>
<feature type="disulfide bond" evidence="4">
    <location>
        <begin position="935"/>
        <end position="944"/>
    </location>
</feature>
<dbReference type="AlphaFoldDB" id="A0A9Q1CB63"/>
<reference evidence="7" key="1">
    <citation type="submission" date="2021-10" db="EMBL/GenBank/DDBJ databases">
        <title>Tropical sea cucumber genome reveals ecological adaptation and Cuvierian tubules defense mechanism.</title>
        <authorList>
            <person name="Chen T."/>
        </authorList>
    </citation>
    <scope>NUCLEOTIDE SEQUENCE</scope>
    <source>
        <strain evidence="7">Nanhai2018</strain>
        <tissue evidence="7">Muscle</tissue>
    </source>
</reference>
<feature type="domain" description="EGF-like" evidence="5">
    <location>
        <begin position="767"/>
        <end position="806"/>
    </location>
</feature>
<name>A0A9Q1CB63_HOLLE</name>
<evidence type="ECO:0000313" key="8">
    <source>
        <dbReference type="Proteomes" id="UP001152320"/>
    </source>
</evidence>
<dbReference type="InterPro" id="IPR003410">
    <property type="entry name" value="HYR_dom"/>
</dbReference>
<dbReference type="Gene3D" id="2.10.25.10">
    <property type="entry name" value="Laminin"/>
    <property type="match status" value="9"/>
</dbReference>
<dbReference type="PROSITE" id="PS50026">
    <property type="entry name" value="EGF_3"/>
    <property type="match status" value="10"/>
</dbReference>
<evidence type="ECO:0000259" key="6">
    <source>
        <dbReference type="PROSITE" id="PS50825"/>
    </source>
</evidence>
<accession>A0A9Q1CB63</accession>
<keyword evidence="1 4" id="KW-0245">EGF-like domain</keyword>
<keyword evidence="8" id="KW-1185">Reference proteome</keyword>
<feature type="domain" description="EGF-like" evidence="5">
    <location>
        <begin position="1076"/>
        <end position="1112"/>
    </location>
</feature>
<comment type="caution">
    <text evidence="7">The sequence shown here is derived from an EMBL/GenBank/DDBJ whole genome shotgun (WGS) entry which is preliminary data.</text>
</comment>
<dbReference type="OrthoDB" id="283575at2759"/>
<dbReference type="InterPro" id="IPR000742">
    <property type="entry name" value="EGF"/>
</dbReference>
<evidence type="ECO:0000256" key="4">
    <source>
        <dbReference type="PROSITE-ProRule" id="PRU00076"/>
    </source>
</evidence>